<reference evidence="3" key="1">
    <citation type="journal article" date="2019" name="Int. J. Syst. Evol. Microbiol.">
        <title>The Global Catalogue of Microorganisms (GCM) 10K type strain sequencing project: providing services to taxonomists for standard genome sequencing and annotation.</title>
        <authorList>
            <consortium name="The Broad Institute Genomics Platform"/>
            <consortium name="The Broad Institute Genome Sequencing Center for Infectious Disease"/>
            <person name="Wu L."/>
            <person name="Ma J."/>
        </authorList>
    </citation>
    <scope>NUCLEOTIDE SEQUENCE [LARGE SCALE GENOMIC DNA]</scope>
    <source>
        <strain evidence="3">JCM 18303</strain>
    </source>
</reference>
<feature type="transmembrane region" description="Helical" evidence="1">
    <location>
        <begin position="369"/>
        <end position="387"/>
    </location>
</feature>
<dbReference type="PANTHER" id="PTHR33406">
    <property type="entry name" value="MEMBRANE PROTEIN MJ1562-RELATED"/>
    <property type="match status" value="1"/>
</dbReference>
<keyword evidence="1" id="KW-0812">Transmembrane</keyword>
<keyword evidence="1" id="KW-1133">Transmembrane helix</keyword>
<accession>A0ABP9PW31</accession>
<feature type="transmembrane region" description="Helical" evidence="1">
    <location>
        <begin position="605"/>
        <end position="623"/>
    </location>
</feature>
<sequence length="758" mass="78345">MVILLVAAFVVTGLARLRLDTTLSSLLPADDPVLTALGERDRAFGADPIAVLIESAAPHELLVAPADQADAGGGQLPRLLSLEGKLAHLPDVAAAYGPATVLNQLAGSARNLLAQIGDRRAGLVEQTRQMDAAAGRTPAQTEAHVAEVTAEFDRHYGSLLTLGMRAGLPTLRNPEFARAVIYDDAGNPRPQWRFVVPTASSVAILVRPREDMDQAATQRLVDTVRALAEQAGLGQARLTVTGVPVLTAQATSRVRTELPYLAGLAMLACSAVLLLTPWLRGPRPRRLLPLALTLVGGALVLAAIGWTGWHMSLAVAAFAPIVLGCGSDFSVYLAMRADRRTVLVTALASAVAAASLVCSALPFTRGLGLALGLGLLVVTGLGLWLTGRRSPVPALAPPRTPAATQAGDDLARRAPRWARLGALAAAVAVGAAGWAGLARLPVEANPTQLAQGLPAMADVAHTADLMGSTGEIGLRISGPDVLSPTVLDWSRQAQNALLGAAAGALRPVLTPPDLLRFLGSDATQGQIDSAVQLLPSYLTEAIVRPDRTQALMIFGAELGDLDQLRGLLDRALAALPPAPAGVHTEFVGLPVVAVHGSQLLADDRYLTSLLGVLAASAVLAAGLRRRGDAARALVAALLSTGWGLALLTALGIAVNPLTAALGSLATVTATEFAVLFAAAHRDSRPDLRRAVLTAGLVAAAGYLSLTVSQLRLLTEFGLLLATVVALSYLAARLTLWVAPVAYEAPAPPSVPEHPGGAR</sequence>
<gene>
    <name evidence="2" type="ORF">GCM10023321_14780</name>
</gene>
<feature type="transmembrane region" description="Helical" evidence="1">
    <location>
        <begin position="258"/>
        <end position="275"/>
    </location>
</feature>
<dbReference type="Proteomes" id="UP001428817">
    <property type="component" value="Unassembled WGS sequence"/>
</dbReference>
<evidence type="ECO:0008006" key="4">
    <source>
        <dbReference type="Google" id="ProtNLM"/>
    </source>
</evidence>
<name>A0ABP9PW31_9PSEU</name>
<keyword evidence="1" id="KW-0472">Membrane</keyword>
<feature type="transmembrane region" description="Helical" evidence="1">
    <location>
        <begin position="659"/>
        <end position="678"/>
    </location>
</feature>
<dbReference type="EMBL" id="BAABJP010000005">
    <property type="protein sequence ID" value="GAA5150010.1"/>
    <property type="molecule type" value="Genomic_DNA"/>
</dbReference>
<comment type="caution">
    <text evidence="2">The sequence shown here is derived from an EMBL/GenBank/DDBJ whole genome shotgun (WGS) entry which is preliminary data.</text>
</comment>
<feature type="transmembrane region" description="Helical" evidence="1">
    <location>
        <begin position="287"/>
        <end position="307"/>
    </location>
</feature>
<feature type="transmembrane region" description="Helical" evidence="1">
    <location>
        <begin position="632"/>
        <end position="653"/>
    </location>
</feature>
<protein>
    <recommendedName>
        <fullName evidence="4">Membrane transport protein MMPL domain-containing protein</fullName>
    </recommendedName>
</protein>
<feature type="transmembrane region" description="Helical" evidence="1">
    <location>
        <begin position="313"/>
        <end position="335"/>
    </location>
</feature>
<evidence type="ECO:0000256" key="1">
    <source>
        <dbReference type="SAM" id="Phobius"/>
    </source>
</evidence>
<dbReference type="InterPro" id="IPR050545">
    <property type="entry name" value="Mycobact_MmpL"/>
</dbReference>
<dbReference type="SUPFAM" id="SSF82866">
    <property type="entry name" value="Multidrug efflux transporter AcrB transmembrane domain"/>
    <property type="match status" value="2"/>
</dbReference>
<evidence type="ECO:0000313" key="2">
    <source>
        <dbReference type="EMBL" id="GAA5150010.1"/>
    </source>
</evidence>
<feature type="transmembrane region" description="Helical" evidence="1">
    <location>
        <begin position="716"/>
        <end position="738"/>
    </location>
</feature>
<keyword evidence="3" id="KW-1185">Reference proteome</keyword>
<organism evidence="2 3">
    <name type="scientific">Pseudonocardia eucalypti</name>
    <dbReference type="NCBI Taxonomy" id="648755"/>
    <lineage>
        <taxon>Bacteria</taxon>
        <taxon>Bacillati</taxon>
        <taxon>Actinomycetota</taxon>
        <taxon>Actinomycetes</taxon>
        <taxon>Pseudonocardiales</taxon>
        <taxon>Pseudonocardiaceae</taxon>
        <taxon>Pseudonocardia</taxon>
    </lineage>
</organism>
<feature type="transmembrane region" description="Helical" evidence="1">
    <location>
        <begin position="690"/>
        <end position="710"/>
    </location>
</feature>
<dbReference type="PANTHER" id="PTHR33406:SF13">
    <property type="entry name" value="MEMBRANE PROTEIN YDFJ"/>
    <property type="match status" value="1"/>
</dbReference>
<feature type="transmembrane region" description="Helical" evidence="1">
    <location>
        <begin position="342"/>
        <end position="363"/>
    </location>
</feature>
<evidence type="ECO:0000313" key="3">
    <source>
        <dbReference type="Proteomes" id="UP001428817"/>
    </source>
</evidence>
<feature type="transmembrane region" description="Helical" evidence="1">
    <location>
        <begin position="420"/>
        <end position="437"/>
    </location>
</feature>
<proteinExistence type="predicted"/>